<sequence>MFCGFWKDQRKIGAVRELEADLKYYDAADDEGEVQCDIPLNSSPSDQVPGSLFIVAQILTKAIASSYYSHSRFLEIVEFHTDRYGEAMEKSRSPEPM</sequence>
<evidence type="ECO:0000313" key="2">
    <source>
        <dbReference type="Proteomes" id="UP001497444"/>
    </source>
</evidence>
<evidence type="ECO:0000313" key="1">
    <source>
        <dbReference type="EMBL" id="CAK9267856.1"/>
    </source>
</evidence>
<accession>A0ABP0WNX3</accession>
<dbReference type="Proteomes" id="UP001497444">
    <property type="component" value="Chromosome 2"/>
</dbReference>
<dbReference type="EMBL" id="OZ020097">
    <property type="protein sequence ID" value="CAK9267856.1"/>
    <property type="molecule type" value="Genomic_DNA"/>
</dbReference>
<organism evidence="1 2">
    <name type="scientific">Sphagnum jensenii</name>
    <dbReference type="NCBI Taxonomy" id="128206"/>
    <lineage>
        <taxon>Eukaryota</taxon>
        <taxon>Viridiplantae</taxon>
        <taxon>Streptophyta</taxon>
        <taxon>Embryophyta</taxon>
        <taxon>Bryophyta</taxon>
        <taxon>Sphagnophytina</taxon>
        <taxon>Sphagnopsida</taxon>
        <taxon>Sphagnales</taxon>
        <taxon>Sphagnaceae</taxon>
        <taxon>Sphagnum</taxon>
    </lineage>
</organism>
<protein>
    <submittedName>
        <fullName evidence="1">Uncharacterized protein</fullName>
    </submittedName>
</protein>
<proteinExistence type="predicted"/>
<reference evidence="1 2" key="1">
    <citation type="submission" date="2024-02" db="EMBL/GenBank/DDBJ databases">
        <authorList>
            <consortium name="ELIXIR-Norway"/>
            <consortium name="Elixir Norway"/>
        </authorList>
    </citation>
    <scope>NUCLEOTIDE SEQUENCE [LARGE SCALE GENOMIC DNA]</scope>
</reference>
<gene>
    <name evidence="1" type="ORF">CSSPJE1EN1_LOCUS13334</name>
</gene>
<name>A0ABP0WNX3_9BRYO</name>
<keyword evidence="2" id="KW-1185">Reference proteome</keyword>